<dbReference type="AlphaFoldDB" id="A0A085LPA1"/>
<organism evidence="1 2">
    <name type="scientific">Trichuris suis</name>
    <name type="common">pig whipworm</name>
    <dbReference type="NCBI Taxonomy" id="68888"/>
    <lineage>
        <taxon>Eukaryota</taxon>
        <taxon>Metazoa</taxon>
        <taxon>Ecdysozoa</taxon>
        <taxon>Nematoda</taxon>
        <taxon>Enoplea</taxon>
        <taxon>Dorylaimia</taxon>
        <taxon>Trichinellida</taxon>
        <taxon>Trichuridae</taxon>
        <taxon>Trichuris</taxon>
    </lineage>
</organism>
<keyword evidence="2" id="KW-1185">Reference proteome</keyword>
<dbReference type="EMBL" id="KL363353">
    <property type="protein sequence ID" value="KFD46797.1"/>
    <property type="molecule type" value="Genomic_DNA"/>
</dbReference>
<proteinExistence type="predicted"/>
<evidence type="ECO:0000313" key="2">
    <source>
        <dbReference type="Proteomes" id="UP000030764"/>
    </source>
</evidence>
<accession>A0A085LPA1</accession>
<sequence length="87" mass="9756">MHTANIYDAYDIYAAYVPYEKGVCDMHGLYASFLAPVGISTTLHTETGGMLFLAWRDSVPCILPQQSTALQCVVSWSFMTRLFLKDI</sequence>
<reference evidence="1 2" key="1">
    <citation type="journal article" date="2014" name="Nat. Genet.">
        <title>Genome and transcriptome of the porcine whipworm Trichuris suis.</title>
        <authorList>
            <person name="Jex A.R."/>
            <person name="Nejsum P."/>
            <person name="Schwarz E.M."/>
            <person name="Hu L."/>
            <person name="Young N.D."/>
            <person name="Hall R.S."/>
            <person name="Korhonen P.K."/>
            <person name="Liao S."/>
            <person name="Thamsborg S."/>
            <person name="Xia J."/>
            <person name="Xu P."/>
            <person name="Wang S."/>
            <person name="Scheerlinck J.P."/>
            <person name="Hofmann A."/>
            <person name="Sternberg P.W."/>
            <person name="Wang J."/>
            <person name="Gasser R.B."/>
        </authorList>
    </citation>
    <scope>NUCLEOTIDE SEQUENCE [LARGE SCALE GENOMIC DNA]</scope>
    <source>
        <strain evidence="1">DCEP-RM93M</strain>
    </source>
</reference>
<name>A0A085LPA1_9BILA</name>
<protein>
    <submittedName>
        <fullName evidence="1">Uncharacterized protein</fullName>
    </submittedName>
</protein>
<evidence type="ECO:0000313" key="1">
    <source>
        <dbReference type="EMBL" id="KFD46797.1"/>
    </source>
</evidence>
<gene>
    <name evidence="1" type="ORF">M513_12325</name>
</gene>
<dbReference type="Proteomes" id="UP000030764">
    <property type="component" value="Unassembled WGS sequence"/>
</dbReference>